<gene>
    <name evidence="1" type="ORF">MNBD_PLANCTO02-2850</name>
</gene>
<accession>A0A3B1E7A9</accession>
<reference evidence="1" key="1">
    <citation type="submission" date="2018-06" db="EMBL/GenBank/DDBJ databases">
        <authorList>
            <person name="Zhirakovskaya E."/>
        </authorList>
    </citation>
    <scope>NUCLEOTIDE SEQUENCE</scope>
</reference>
<organism evidence="1">
    <name type="scientific">hydrothermal vent metagenome</name>
    <dbReference type="NCBI Taxonomy" id="652676"/>
    <lineage>
        <taxon>unclassified sequences</taxon>
        <taxon>metagenomes</taxon>
        <taxon>ecological metagenomes</taxon>
    </lineage>
</organism>
<sequence length="102" mass="11255">MRVTLEVPSGTFPPGATGFTSVGRCYYVRKQLIKSEMLKRGIVFQRLNLFSTSQSLAKPVAPKKNHILPAAPGALTRLTTTRRAMPRRLNRITIKGCANNVS</sequence>
<proteinExistence type="predicted"/>
<evidence type="ECO:0000313" key="1">
    <source>
        <dbReference type="EMBL" id="VAX39437.1"/>
    </source>
</evidence>
<dbReference type="EMBL" id="UOGL01000331">
    <property type="protein sequence ID" value="VAX39437.1"/>
    <property type="molecule type" value="Genomic_DNA"/>
</dbReference>
<protein>
    <submittedName>
        <fullName evidence="1">Uncharacterized protein</fullName>
    </submittedName>
</protein>
<dbReference type="AlphaFoldDB" id="A0A3B1E7A9"/>
<name>A0A3B1E7A9_9ZZZZ</name>